<sequence length="204" mass="22609">MPQQSNQILFCLALCILLGLVRYMTSDSLATLSEEDKARWCQTWKLATSSLAVSKDESVLVQSVEVAKQTLSMPPALLEGVRYSLTGMNPMAKRADDDFNRRANLDLLKVLQTMHPPPVSIFPSFAADDDWKEEGFTVLFPVDGHDEKELDDVMTATGRRFQQAAIYKYRRGSDSTGLLQWVLPCSPDLVAVASETPVAVVSHS</sequence>
<protein>
    <submittedName>
        <fullName evidence="2">Uncharacterized protein</fullName>
    </submittedName>
</protein>
<dbReference type="OrthoDB" id="444850at2759"/>
<comment type="caution">
    <text evidence="2">The sequence shown here is derived from an EMBL/GenBank/DDBJ whole genome shotgun (WGS) entry which is preliminary data.</text>
</comment>
<feature type="chain" id="PRO_5032470396" evidence="1">
    <location>
        <begin position="27"/>
        <end position="204"/>
    </location>
</feature>
<evidence type="ECO:0000313" key="2">
    <source>
        <dbReference type="EMBL" id="CAE7610360.1"/>
    </source>
</evidence>
<organism evidence="2 3">
    <name type="scientific">Symbiodinium natans</name>
    <dbReference type="NCBI Taxonomy" id="878477"/>
    <lineage>
        <taxon>Eukaryota</taxon>
        <taxon>Sar</taxon>
        <taxon>Alveolata</taxon>
        <taxon>Dinophyceae</taxon>
        <taxon>Suessiales</taxon>
        <taxon>Symbiodiniaceae</taxon>
        <taxon>Symbiodinium</taxon>
    </lineage>
</organism>
<dbReference type="InterPro" id="IPR021710">
    <property type="entry name" value="DUF3293"/>
</dbReference>
<dbReference type="EMBL" id="CAJNDS010002824">
    <property type="protein sequence ID" value="CAE7610360.1"/>
    <property type="molecule type" value="Genomic_DNA"/>
</dbReference>
<keyword evidence="3" id="KW-1185">Reference proteome</keyword>
<reference evidence="2" key="1">
    <citation type="submission" date="2021-02" db="EMBL/GenBank/DDBJ databases">
        <authorList>
            <person name="Dougan E. K."/>
            <person name="Rhodes N."/>
            <person name="Thang M."/>
            <person name="Chan C."/>
        </authorList>
    </citation>
    <scope>NUCLEOTIDE SEQUENCE</scope>
</reference>
<evidence type="ECO:0000256" key="1">
    <source>
        <dbReference type="SAM" id="SignalP"/>
    </source>
</evidence>
<dbReference type="AlphaFoldDB" id="A0A812VBL8"/>
<dbReference type="Pfam" id="PF11697">
    <property type="entry name" value="DUF3293"/>
    <property type="match status" value="1"/>
</dbReference>
<evidence type="ECO:0000313" key="3">
    <source>
        <dbReference type="Proteomes" id="UP000604046"/>
    </source>
</evidence>
<dbReference type="Proteomes" id="UP000604046">
    <property type="component" value="Unassembled WGS sequence"/>
</dbReference>
<proteinExistence type="predicted"/>
<feature type="signal peptide" evidence="1">
    <location>
        <begin position="1"/>
        <end position="26"/>
    </location>
</feature>
<gene>
    <name evidence="2" type="ORF">SNAT2548_LOCUS34697</name>
</gene>
<name>A0A812VBL8_9DINO</name>
<keyword evidence="1" id="KW-0732">Signal</keyword>
<accession>A0A812VBL8</accession>